<keyword evidence="2" id="KW-1185">Reference proteome</keyword>
<comment type="caution">
    <text evidence="1">The sequence shown here is derived from an EMBL/GenBank/DDBJ whole genome shotgun (WGS) entry which is preliminary data.</text>
</comment>
<dbReference type="PANTHER" id="PTHR36456:SF1">
    <property type="entry name" value="UPF0232 PROTEIN SCO3875"/>
    <property type="match status" value="1"/>
</dbReference>
<reference evidence="1 2" key="1">
    <citation type="submission" date="2018-11" db="EMBL/GenBank/DDBJ databases">
        <title>Novel bacteria species description.</title>
        <authorList>
            <person name="Han J.-H."/>
        </authorList>
    </citation>
    <scope>NUCLEOTIDE SEQUENCE [LARGE SCALE GENOMIC DNA]</scope>
    <source>
        <strain evidence="1 2">KCTC23259</strain>
    </source>
</reference>
<dbReference type="AlphaFoldDB" id="A0AAE3KUB6"/>
<dbReference type="InterPro" id="IPR007922">
    <property type="entry name" value="DciA-like"/>
</dbReference>
<protein>
    <submittedName>
        <fullName evidence="1">DUF721 domain-containing protein</fullName>
    </submittedName>
</protein>
<dbReference type="PANTHER" id="PTHR36456">
    <property type="entry name" value="UPF0232 PROTEIN SCO3875"/>
    <property type="match status" value="1"/>
</dbReference>
<accession>A0AAE3KUB6</accession>
<dbReference type="Pfam" id="PF05258">
    <property type="entry name" value="DciA"/>
    <property type="match status" value="1"/>
</dbReference>
<evidence type="ECO:0000313" key="1">
    <source>
        <dbReference type="EMBL" id="MCP9764739.1"/>
    </source>
</evidence>
<dbReference type="RefSeq" id="WP_255038431.1">
    <property type="nucleotide sequence ID" value="NZ_RJUF01000176.1"/>
</dbReference>
<name>A0AAE3KUB6_9BACT</name>
<organism evidence="1 2">
    <name type="scientific">Lacihabitans soyangensis</name>
    <dbReference type="NCBI Taxonomy" id="869394"/>
    <lineage>
        <taxon>Bacteria</taxon>
        <taxon>Pseudomonadati</taxon>
        <taxon>Bacteroidota</taxon>
        <taxon>Cytophagia</taxon>
        <taxon>Cytophagales</taxon>
        <taxon>Leadbetterellaceae</taxon>
        <taxon>Lacihabitans</taxon>
    </lineage>
</organism>
<dbReference type="Proteomes" id="UP001204144">
    <property type="component" value="Unassembled WGS sequence"/>
</dbReference>
<proteinExistence type="predicted"/>
<evidence type="ECO:0000313" key="2">
    <source>
        <dbReference type="Proteomes" id="UP001204144"/>
    </source>
</evidence>
<sequence>MSYSARNTKSIPMKDAFESFLKVYNLKSKFNETYLVAYWEKIMGASIANRTEKIYIKSGVLFIRLNSAPLSQELLLAKTKLIQLLNSEIGEQVINDVVFI</sequence>
<dbReference type="EMBL" id="RJUF01000176">
    <property type="protein sequence ID" value="MCP9764739.1"/>
    <property type="molecule type" value="Genomic_DNA"/>
</dbReference>
<gene>
    <name evidence="1" type="ORF">EGI31_17510</name>
</gene>